<evidence type="ECO:0000313" key="2">
    <source>
        <dbReference type="EMBL" id="SFK32551.1"/>
    </source>
</evidence>
<protein>
    <recommendedName>
        <fullName evidence="4">DUF2933 domain-containing protein</fullName>
    </recommendedName>
</protein>
<accession>A0A1I3YMN3</accession>
<keyword evidence="1" id="KW-0472">Membrane</keyword>
<name>A0A1I3YMN3_9GAMM</name>
<keyword evidence="1" id="KW-0812">Transmembrane</keyword>
<dbReference type="EMBL" id="FOSD01000006">
    <property type="protein sequence ID" value="SFK32551.1"/>
    <property type="molecule type" value="Genomic_DNA"/>
</dbReference>
<dbReference type="Proteomes" id="UP000198841">
    <property type="component" value="Unassembled WGS sequence"/>
</dbReference>
<evidence type="ECO:0000256" key="1">
    <source>
        <dbReference type="SAM" id="Phobius"/>
    </source>
</evidence>
<feature type="transmembrane region" description="Helical" evidence="1">
    <location>
        <begin position="35"/>
        <end position="53"/>
    </location>
</feature>
<proteinExistence type="predicted"/>
<keyword evidence="1" id="KW-1133">Transmembrane helix</keyword>
<feature type="transmembrane region" description="Helical" evidence="1">
    <location>
        <begin position="6"/>
        <end position="23"/>
    </location>
</feature>
<evidence type="ECO:0000313" key="3">
    <source>
        <dbReference type="Proteomes" id="UP000198841"/>
    </source>
</evidence>
<comment type="caution">
    <text evidence="2">The sequence shown here is derived from an EMBL/GenBank/DDBJ whole genome shotgun (WGS) entry which is preliminary data.</text>
</comment>
<organism evidence="2 3">
    <name type="scientific">Candidatus Pantoea symbiotica</name>
    <dbReference type="NCBI Taxonomy" id="1884370"/>
    <lineage>
        <taxon>Bacteria</taxon>
        <taxon>Pseudomonadati</taxon>
        <taxon>Pseudomonadota</taxon>
        <taxon>Gammaproteobacteria</taxon>
        <taxon>Enterobacterales</taxon>
        <taxon>Erwiniaceae</taxon>
        <taxon>Pantoea</taxon>
    </lineage>
</organism>
<evidence type="ECO:0008006" key="4">
    <source>
        <dbReference type="Google" id="ProtNLM"/>
    </source>
</evidence>
<gene>
    <name evidence="2" type="ORF">SAMN05518863_106124</name>
</gene>
<reference evidence="2 3" key="1">
    <citation type="submission" date="2016-10" db="EMBL/GenBank/DDBJ databases">
        <authorList>
            <person name="Varghese N."/>
            <person name="Submissions S."/>
        </authorList>
    </citation>
    <scope>NUCLEOTIDE SEQUENCE [LARGE SCALE GENOMIC DNA]</scope>
    <source>
        <strain evidence="2 3">YR512</strain>
    </source>
</reference>
<sequence length="63" mass="7370">MEKPNPLAALSLIIWFLMFIPCFRMAQKAGFGWKMALLLSCPGLHFIMLYVFAYKKWPTAPYR</sequence>
<keyword evidence="3" id="KW-1185">Reference proteome</keyword>